<comment type="caution">
    <text evidence="2">The sequence shown here is derived from an EMBL/GenBank/DDBJ whole genome shotgun (WGS) entry which is preliminary data.</text>
</comment>
<evidence type="ECO:0000256" key="1">
    <source>
        <dbReference type="SAM" id="SignalP"/>
    </source>
</evidence>
<name>A0A9W6B5W4_9FLAO</name>
<accession>A0A9W6B5W4</accession>
<gene>
    <name evidence="2" type="ORF">NBRC110019_24420</name>
</gene>
<protein>
    <recommendedName>
        <fullName evidence="4">DUF4836 family protein</fullName>
    </recommendedName>
</protein>
<dbReference type="Proteomes" id="UP001143545">
    <property type="component" value="Unassembled WGS sequence"/>
</dbReference>
<keyword evidence="1" id="KW-0732">Signal</keyword>
<keyword evidence="3" id="KW-1185">Reference proteome</keyword>
<dbReference type="RefSeq" id="WP_281755315.1">
    <property type="nucleotide sequence ID" value="NZ_BRVP01000017.1"/>
</dbReference>
<organism evidence="2 3">
    <name type="scientific">Neptunitalea chrysea</name>
    <dbReference type="NCBI Taxonomy" id="1647581"/>
    <lineage>
        <taxon>Bacteria</taxon>
        <taxon>Pseudomonadati</taxon>
        <taxon>Bacteroidota</taxon>
        <taxon>Flavobacteriia</taxon>
        <taxon>Flavobacteriales</taxon>
        <taxon>Flavobacteriaceae</taxon>
        <taxon>Neptunitalea</taxon>
    </lineage>
</organism>
<evidence type="ECO:0000313" key="2">
    <source>
        <dbReference type="EMBL" id="GLB53401.1"/>
    </source>
</evidence>
<feature type="chain" id="PRO_5040908701" description="DUF4836 family protein" evidence="1">
    <location>
        <begin position="19"/>
        <end position="649"/>
    </location>
</feature>
<feature type="signal peptide" evidence="1">
    <location>
        <begin position="1"/>
        <end position="18"/>
    </location>
</feature>
<evidence type="ECO:0000313" key="3">
    <source>
        <dbReference type="Proteomes" id="UP001143545"/>
    </source>
</evidence>
<dbReference type="AlphaFoldDB" id="A0A9W6B5W4"/>
<proteinExistence type="predicted"/>
<evidence type="ECO:0008006" key="4">
    <source>
        <dbReference type="Google" id="ProtNLM"/>
    </source>
</evidence>
<reference evidence="2" key="1">
    <citation type="submission" date="2022-07" db="EMBL/GenBank/DDBJ databases">
        <title>Taxonomy of Novel Oxalotrophic and Methylotrophic Bacteria.</title>
        <authorList>
            <person name="Sahin N."/>
            <person name="Tani A."/>
        </authorList>
    </citation>
    <scope>NUCLEOTIDE SEQUENCE</scope>
    <source>
        <strain evidence="2">AM327</strain>
    </source>
</reference>
<dbReference type="EMBL" id="BRVP01000017">
    <property type="protein sequence ID" value="GLB53401.1"/>
    <property type="molecule type" value="Genomic_DNA"/>
</dbReference>
<sequence length="649" mass="74047">MKKLIAFLLLGTTVFINAQETIEKVPANAKVVVSANSGNLLELMSIKQLEESLLGKMILPQLEQMGIGSSFKDVGLDLKGSAQYFLQSNDSIMYNVVVLPIKNHNKLESAITTASHMEIVQEQELHTIESKDIEVSIVWSKEYFVFVYGALVSSYFKQDEVIERYGLEAEKEFSWDNYIQSDSLDTDVEMVLVKEAVDEPSDETEEIEITEEIEEPDTYVVVEKVENVDYEEDIDYEEDMEYDAAEYNHYHMEVSANDSIKGMLTTAWSFKKAKQIIRGSKDTSIIRNKDFKKSIDDKAELSIYIDDFTTILEPWMDQLGLPQMRMSKNLLNAYEGMSNGVNLYLNDTNIELTLATRLNDEMADYYKGIYDRDLNDKFLNYINEDKAIGYAAMAINTENILKEYPGIVSRSMPNIPYVDKELVDIATEAFSLILDEKAIGELINGDGVVVFNGINEREVTYTTYEYNEETWESEEIQETKMEKIPEMLIMLSSDNPSILNKLIAYGVKKQVITNENGYYDFKIPDFPMSVYVIIKDGIVFISNSKEEATQIASGTFVPYLTDEHKSMLTKNKFAAYFDGSRLAQELPVEDMGIAQMKVIIYMLDNFGSLSMETSKMKGNTITNKIEWAYPAGKGNAMEYFFDMIQNMPR</sequence>